<evidence type="ECO:0000313" key="2">
    <source>
        <dbReference type="EMBL" id="PZQ46907.1"/>
    </source>
</evidence>
<gene>
    <name evidence="2" type="ORF">DI551_04250</name>
</gene>
<dbReference type="Proteomes" id="UP000249417">
    <property type="component" value="Unassembled WGS sequence"/>
</dbReference>
<evidence type="ECO:0000313" key="3">
    <source>
        <dbReference type="Proteomes" id="UP000249417"/>
    </source>
</evidence>
<dbReference type="AlphaFoldDB" id="A0A2W5PQF3"/>
<reference evidence="2 3" key="1">
    <citation type="submission" date="2017-08" db="EMBL/GenBank/DDBJ databases">
        <title>Infants hospitalized years apart are colonized by the same room-sourced microbial strains.</title>
        <authorList>
            <person name="Brooks B."/>
            <person name="Olm M.R."/>
            <person name="Firek B.A."/>
            <person name="Baker R."/>
            <person name="Thomas B.C."/>
            <person name="Morowitz M.J."/>
            <person name="Banfield J.F."/>
        </authorList>
    </citation>
    <scope>NUCLEOTIDE SEQUENCE [LARGE SCALE GENOMIC DNA]</scope>
    <source>
        <strain evidence="2">S2_005_002_R2_29</strain>
    </source>
</reference>
<dbReference type="EMBL" id="QFQB01000020">
    <property type="protein sequence ID" value="PZQ46907.1"/>
    <property type="molecule type" value="Genomic_DNA"/>
</dbReference>
<evidence type="ECO:0000256" key="1">
    <source>
        <dbReference type="SAM" id="MobiDB-lite"/>
    </source>
</evidence>
<accession>A0A2W5PQF3</accession>
<comment type="caution">
    <text evidence="2">The sequence shown here is derived from an EMBL/GenBank/DDBJ whole genome shotgun (WGS) entry which is preliminary data.</text>
</comment>
<name>A0A2W5PQF3_9BACT</name>
<feature type="region of interest" description="Disordered" evidence="1">
    <location>
        <begin position="147"/>
        <end position="175"/>
    </location>
</feature>
<sequence>MRKRTKLALGAGGLGVMVAGISLLSGSPDKQDAGKAAPEQAVGNDTESQIAAEINGIRQYALPNWTELKDNDGNGTGVMVQGCVEAPLGNSKFPADSASGQMEVMASDGDSFRMNGIIPSKGAVYSGVRGNNDGNALSCTVDWKKTDGTNSSPQADTYAAGLKDEPSSAPPPVAKQKPDVFRMYQVKDAFAYVTNADLKKVATLTRGSCVSAKSFDNSTMLATVKFDNGGPQFTTKGDGIDGTFYMVNKSALQPAPSTMKRCFASGDYAGKPKAGGLNLNLGQP</sequence>
<proteinExistence type="predicted"/>
<protein>
    <submittedName>
        <fullName evidence="2">Uncharacterized protein</fullName>
    </submittedName>
</protein>
<organism evidence="2 3">
    <name type="scientific">Micavibrio aeruginosavorus</name>
    <dbReference type="NCBI Taxonomy" id="349221"/>
    <lineage>
        <taxon>Bacteria</taxon>
        <taxon>Pseudomonadati</taxon>
        <taxon>Bdellovibrionota</taxon>
        <taxon>Bdellovibrionia</taxon>
        <taxon>Bdellovibrionales</taxon>
        <taxon>Pseudobdellovibrionaceae</taxon>
        <taxon>Micavibrio</taxon>
    </lineage>
</organism>